<protein>
    <submittedName>
        <fullName evidence="1">Uncharacterized protein</fullName>
    </submittedName>
</protein>
<keyword evidence="2" id="KW-1185">Reference proteome</keyword>
<dbReference type="InterPro" id="IPR053865">
    <property type="entry name" value="DUF6934"/>
</dbReference>
<evidence type="ECO:0000313" key="1">
    <source>
        <dbReference type="EMBL" id="CAG5072519.1"/>
    </source>
</evidence>
<reference evidence="1 2" key="1">
    <citation type="submission" date="2021-04" db="EMBL/GenBank/DDBJ databases">
        <authorList>
            <person name="Rodrigo-Torres L."/>
            <person name="Arahal R. D."/>
            <person name="Lucena T."/>
        </authorList>
    </citation>
    <scope>NUCLEOTIDE SEQUENCE [LARGE SCALE GENOMIC DNA]</scope>
    <source>
        <strain evidence="1 2">CECT 9623</strain>
    </source>
</reference>
<dbReference type="RefSeq" id="WP_215235462.1">
    <property type="nucleotide sequence ID" value="NZ_CAJRAU010000006.1"/>
</dbReference>
<name>A0ABN7RHB0_9BACT</name>
<dbReference type="Pfam" id="PF22028">
    <property type="entry name" value="DUF6934"/>
    <property type="match status" value="1"/>
</dbReference>
<sequence>MAVARYDTTPVDSREYTGYSEFVDILDLRKFYSQGRNGKFELRIIVTRSKGNWDLDLFNIGFGVWDETLQIIDDSVQTKNDDMPKILGTLADYALSFLKKYPAAGLYAEGSTISRTRLYQREIAKVLSYVPPDLCIYGLVKQDEVGFIEFKRGTNFDAFLLSRR</sequence>
<dbReference type="EMBL" id="CAJRAU010000006">
    <property type="protein sequence ID" value="CAG5072519.1"/>
    <property type="molecule type" value="Genomic_DNA"/>
</dbReference>
<dbReference type="Proteomes" id="UP000679725">
    <property type="component" value="Unassembled WGS sequence"/>
</dbReference>
<comment type="caution">
    <text evidence="1">The sequence shown here is derived from an EMBL/GenBank/DDBJ whole genome shotgun (WGS) entry which is preliminary data.</text>
</comment>
<gene>
    <name evidence="1" type="ORF">DYBT9623_04180</name>
</gene>
<proteinExistence type="predicted"/>
<organism evidence="1 2">
    <name type="scientific">Dyadobacter linearis</name>
    <dbReference type="NCBI Taxonomy" id="2823330"/>
    <lineage>
        <taxon>Bacteria</taxon>
        <taxon>Pseudomonadati</taxon>
        <taxon>Bacteroidota</taxon>
        <taxon>Cytophagia</taxon>
        <taxon>Cytophagales</taxon>
        <taxon>Spirosomataceae</taxon>
        <taxon>Dyadobacter</taxon>
    </lineage>
</organism>
<evidence type="ECO:0000313" key="2">
    <source>
        <dbReference type="Proteomes" id="UP000679725"/>
    </source>
</evidence>
<accession>A0ABN7RHB0</accession>